<gene>
    <name evidence="2" type="ORF">M441DRAFT_68809</name>
</gene>
<evidence type="ECO:0000313" key="3">
    <source>
        <dbReference type="Proteomes" id="UP000240493"/>
    </source>
</evidence>
<dbReference type="AlphaFoldDB" id="A0A2T3ZAH9"/>
<name>A0A2T3ZAH9_TRIA4</name>
<feature type="compositionally biased region" description="Basic residues" evidence="1">
    <location>
        <begin position="652"/>
        <end position="663"/>
    </location>
</feature>
<feature type="compositionally biased region" description="Basic and acidic residues" evidence="1">
    <location>
        <begin position="674"/>
        <end position="686"/>
    </location>
</feature>
<dbReference type="EMBL" id="KZ679261">
    <property type="protein sequence ID" value="PTB41796.1"/>
    <property type="molecule type" value="Genomic_DNA"/>
</dbReference>
<protein>
    <submittedName>
        <fullName evidence="2">Uncharacterized protein</fullName>
    </submittedName>
</protein>
<sequence>MSYDGSVDTIFNPAGDPLPLASGLFTEPGLERGNSAPFGKSDGLSGGAAMQQEAHVVVATQGPARRARVAHLPRPAGTETKDDDDHLPLFSGFTEQAVAQELFTTEAFDYWDMNDFVAPKELPPSIGQTHHDGIQEIQSNMAATTTEPYLRWEDLSLGVQWIIILHLCEKLSFEVVVFSQLKLHSWNIDNFLTTYLNFRDEWNAFERAAFQRSAELKTSTDMEGSSLTEWIHIHRPPQPIDQISDEDAQKGLRFLRRRGVNHNIDFQEWVEQKDFKNFTNIDIDKPILQDRMDHLLLRRALAANVVSARDITQAIGKLRAMNKRNSEHDVQIRGPIINDAFLGTVKDIMPSEDDFWCNSAETSSRVQAFMNTISADLRIDPPIPTPVSQRERQRMRNDVSNALRRLLPDLKPQYVPGLLTKTQWEADNGYPMGHVADYDLTNYTAEMQSRAEGQAQEKPSHAPISLRAIAKEPSSSASGDFSSQASDISAGELNRHQTERYESYSSLCVNTSNYHSPAAYAAALASKRNASRPRIGAARSRFMTSNDKGQLMVGMAADPSSAAAQTSQNPGFTTQLAEGVFRTQLDVSRRAIEVEPTNLPGLRAVGDFEPDNVSFALERSQRARRPSARARESLQYALEMAQSTEITPEKSRAKKVQCSRSGRKQADQDDEGENTGHRPESMRETGTEAQTAAAELIGFCIRAGNDLVHLNSSILPSWPRIRNEAPSSEVISRHQRVAEEPGQSGSETSTTVGAQQGPARKRQKGRSDRIFGLIKTQELNACPPPSADVAEFAVEAEQAYYAVRADHINPAAQIPSHLQMSRGDIQATLLSRKAEFNRAEAMLQGINGPTAGRAKLAGVADSAMFAIHATKASFALEEVEGNLNSYQAQQTGTAFPMQQQRQPF</sequence>
<reference evidence="2 3" key="1">
    <citation type="submission" date="2016-07" db="EMBL/GenBank/DDBJ databases">
        <title>Multiple horizontal gene transfer events from other fungi enriched the ability of initially mycotrophic Trichoderma (Ascomycota) to feed on dead plant biomass.</title>
        <authorList>
            <consortium name="DOE Joint Genome Institute"/>
            <person name="Aerts A."/>
            <person name="Atanasova L."/>
            <person name="Chenthamara K."/>
            <person name="Zhang J."/>
            <person name="Grujic M."/>
            <person name="Henrissat B."/>
            <person name="Kuo A."/>
            <person name="Salamov A."/>
            <person name="Lipzen A."/>
            <person name="Labutti K."/>
            <person name="Barry K."/>
            <person name="Miao Y."/>
            <person name="Rahimi M.J."/>
            <person name="Shen Q."/>
            <person name="Grigoriev I.V."/>
            <person name="Kubicek C.P."/>
            <person name="Druzhinina I.S."/>
        </authorList>
    </citation>
    <scope>NUCLEOTIDE SEQUENCE [LARGE SCALE GENOMIC DNA]</scope>
    <source>
        <strain evidence="2 3">CBS 433.97</strain>
    </source>
</reference>
<proteinExistence type="predicted"/>
<evidence type="ECO:0000256" key="1">
    <source>
        <dbReference type="SAM" id="MobiDB-lite"/>
    </source>
</evidence>
<evidence type="ECO:0000313" key="2">
    <source>
        <dbReference type="EMBL" id="PTB41796.1"/>
    </source>
</evidence>
<feature type="region of interest" description="Disordered" evidence="1">
    <location>
        <begin position="726"/>
        <end position="767"/>
    </location>
</feature>
<feature type="compositionally biased region" description="Polar residues" evidence="1">
    <location>
        <begin position="743"/>
        <end position="754"/>
    </location>
</feature>
<keyword evidence="3" id="KW-1185">Reference proteome</keyword>
<dbReference type="Proteomes" id="UP000240493">
    <property type="component" value="Unassembled WGS sequence"/>
</dbReference>
<dbReference type="OrthoDB" id="10252009at2759"/>
<organism evidence="2 3">
    <name type="scientific">Trichoderma asperellum (strain ATCC 204424 / CBS 433.97 / NBRC 101777)</name>
    <dbReference type="NCBI Taxonomy" id="1042311"/>
    <lineage>
        <taxon>Eukaryota</taxon>
        <taxon>Fungi</taxon>
        <taxon>Dikarya</taxon>
        <taxon>Ascomycota</taxon>
        <taxon>Pezizomycotina</taxon>
        <taxon>Sordariomycetes</taxon>
        <taxon>Hypocreomycetidae</taxon>
        <taxon>Hypocreales</taxon>
        <taxon>Hypocreaceae</taxon>
        <taxon>Trichoderma</taxon>
    </lineage>
</organism>
<feature type="region of interest" description="Disordered" evidence="1">
    <location>
        <begin position="641"/>
        <end position="689"/>
    </location>
</feature>
<accession>A0A2T3ZAH9</accession>